<dbReference type="NCBIfam" id="TIGR01640">
    <property type="entry name" value="F_box_assoc_1"/>
    <property type="match status" value="1"/>
</dbReference>
<proteinExistence type="predicted"/>
<feature type="domain" description="F-box associated beta-propeller type 1" evidence="1">
    <location>
        <begin position="3"/>
        <end position="121"/>
    </location>
</feature>
<dbReference type="Proteomes" id="UP000826656">
    <property type="component" value="Unassembled WGS sequence"/>
</dbReference>
<dbReference type="InterPro" id="IPR006527">
    <property type="entry name" value="F-box-assoc_dom_typ1"/>
</dbReference>
<name>A0ABQ7UIA1_SOLTU</name>
<sequence>MVVYWLATRKVEFIIYFDMIKEEFNFMDVPDDRGFDSQLVRRKLMVLRGSLAMLVSVEDGTKDTEIWMLVNEMSSYSWTKKFTLEPFSKKTMSLGMSNYHKLLVVYILSFENSDKICIYFILRIHL</sequence>
<dbReference type="Pfam" id="PF07734">
    <property type="entry name" value="FBA_1"/>
    <property type="match status" value="1"/>
</dbReference>
<protein>
    <recommendedName>
        <fullName evidence="1">F-box associated beta-propeller type 1 domain-containing protein</fullName>
    </recommendedName>
</protein>
<comment type="caution">
    <text evidence="2">The sequence shown here is derived from an EMBL/GenBank/DDBJ whole genome shotgun (WGS) entry which is preliminary data.</text>
</comment>
<accession>A0ABQ7UIA1</accession>
<reference evidence="2 3" key="1">
    <citation type="journal article" date="2021" name="bioRxiv">
        <title>Chromosome-scale and haplotype-resolved genome assembly of a tetraploid potato cultivar.</title>
        <authorList>
            <person name="Sun H."/>
            <person name="Jiao W.-B."/>
            <person name="Krause K."/>
            <person name="Campoy J.A."/>
            <person name="Goel M."/>
            <person name="Folz-Donahue K."/>
            <person name="Kukat C."/>
            <person name="Huettel B."/>
            <person name="Schneeberger K."/>
        </authorList>
    </citation>
    <scope>NUCLEOTIDE SEQUENCE [LARGE SCALE GENOMIC DNA]</scope>
    <source>
        <strain evidence="2">SolTubOtavaFocal</strain>
        <tissue evidence="2">Leaves</tissue>
    </source>
</reference>
<gene>
    <name evidence="2" type="ORF">KY290_028572</name>
</gene>
<keyword evidence="3" id="KW-1185">Reference proteome</keyword>
<dbReference type="InterPro" id="IPR017451">
    <property type="entry name" value="F-box-assoc_interact_dom"/>
</dbReference>
<evidence type="ECO:0000313" key="3">
    <source>
        <dbReference type="Proteomes" id="UP000826656"/>
    </source>
</evidence>
<evidence type="ECO:0000313" key="2">
    <source>
        <dbReference type="EMBL" id="KAH0749340.1"/>
    </source>
</evidence>
<evidence type="ECO:0000259" key="1">
    <source>
        <dbReference type="Pfam" id="PF07734"/>
    </source>
</evidence>
<organism evidence="2 3">
    <name type="scientific">Solanum tuberosum</name>
    <name type="common">Potato</name>
    <dbReference type="NCBI Taxonomy" id="4113"/>
    <lineage>
        <taxon>Eukaryota</taxon>
        <taxon>Viridiplantae</taxon>
        <taxon>Streptophyta</taxon>
        <taxon>Embryophyta</taxon>
        <taxon>Tracheophyta</taxon>
        <taxon>Spermatophyta</taxon>
        <taxon>Magnoliopsida</taxon>
        <taxon>eudicotyledons</taxon>
        <taxon>Gunneridae</taxon>
        <taxon>Pentapetalae</taxon>
        <taxon>asterids</taxon>
        <taxon>lamiids</taxon>
        <taxon>Solanales</taxon>
        <taxon>Solanaceae</taxon>
        <taxon>Solanoideae</taxon>
        <taxon>Solaneae</taxon>
        <taxon>Solanum</taxon>
    </lineage>
</organism>
<dbReference type="EMBL" id="JAIVGD010000019">
    <property type="protein sequence ID" value="KAH0749340.1"/>
    <property type="molecule type" value="Genomic_DNA"/>
</dbReference>